<protein>
    <submittedName>
        <fullName evidence="2">Uncharacterized protein</fullName>
    </submittedName>
</protein>
<proteinExistence type="predicted"/>
<reference evidence="2" key="1">
    <citation type="submission" date="2021-01" db="EMBL/GenBank/DDBJ databases">
        <title>Adiantum capillus-veneris genome.</title>
        <authorList>
            <person name="Fang Y."/>
            <person name="Liao Q."/>
        </authorList>
    </citation>
    <scope>NUCLEOTIDE SEQUENCE</scope>
    <source>
        <strain evidence="2">H3</strain>
        <tissue evidence="2">Leaf</tissue>
    </source>
</reference>
<gene>
    <name evidence="2" type="ORF">GOP47_0010549</name>
</gene>
<feature type="region of interest" description="Disordered" evidence="1">
    <location>
        <begin position="58"/>
        <end position="81"/>
    </location>
</feature>
<organism evidence="2 3">
    <name type="scientific">Adiantum capillus-veneris</name>
    <name type="common">Maidenhair fern</name>
    <dbReference type="NCBI Taxonomy" id="13818"/>
    <lineage>
        <taxon>Eukaryota</taxon>
        <taxon>Viridiplantae</taxon>
        <taxon>Streptophyta</taxon>
        <taxon>Embryophyta</taxon>
        <taxon>Tracheophyta</taxon>
        <taxon>Polypodiopsida</taxon>
        <taxon>Polypodiidae</taxon>
        <taxon>Polypodiales</taxon>
        <taxon>Pteridineae</taxon>
        <taxon>Pteridaceae</taxon>
        <taxon>Vittarioideae</taxon>
        <taxon>Adiantum</taxon>
    </lineage>
</organism>
<dbReference type="AlphaFoldDB" id="A0A9D4ZGG4"/>
<name>A0A9D4ZGG4_ADICA</name>
<evidence type="ECO:0000313" key="3">
    <source>
        <dbReference type="Proteomes" id="UP000886520"/>
    </source>
</evidence>
<evidence type="ECO:0000313" key="2">
    <source>
        <dbReference type="EMBL" id="KAI5074588.1"/>
    </source>
</evidence>
<accession>A0A9D4ZGG4</accession>
<dbReference type="Proteomes" id="UP000886520">
    <property type="component" value="Chromosome 10"/>
</dbReference>
<comment type="caution">
    <text evidence="2">The sequence shown here is derived from an EMBL/GenBank/DDBJ whole genome shotgun (WGS) entry which is preliminary data.</text>
</comment>
<evidence type="ECO:0000256" key="1">
    <source>
        <dbReference type="SAM" id="MobiDB-lite"/>
    </source>
</evidence>
<keyword evidence="3" id="KW-1185">Reference proteome</keyword>
<sequence length="101" mass="11156">MTAWQYCTSARAGCSFLATTSQATCVLCACKTGCSLFATCHGGLVAILARHYLRHAGGSARNYPRPLRSQQERRRKRAGCGSRRAKLFLLKDSYERGNESH</sequence>
<dbReference type="EMBL" id="JABFUD020000010">
    <property type="protein sequence ID" value="KAI5074588.1"/>
    <property type="molecule type" value="Genomic_DNA"/>
</dbReference>